<dbReference type="KEGG" id="npy:NPRO_23240"/>
<proteinExistence type="predicted"/>
<dbReference type="Pfam" id="PF03929">
    <property type="entry name" value="PepSY_TM"/>
    <property type="match status" value="1"/>
</dbReference>
<gene>
    <name evidence="2" type="ORF">NPRO_23240</name>
</gene>
<dbReference type="InterPro" id="IPR005625">
    <property type="entry name" value="PepSY-ass_TM"/>
</dbReference>
<keyword evidence="1" id="KW-0472">Membrane</keyword>
<accession>A0A809RBB4</accession>
<evidence type="ECO:0000256" key="1">
    <source>
        <dbReference type="SAM" id="Phobius"/>
    </source>
</evidence>
<feature type="transmembrane region" description="Helical" evidence="1">
    <location>
        <begin position="138"/>
        <end position="163"/>
    </location>
</feature>
<dbReference type="EMBL" id="AP021858">
    <property type="protein sequence ID" value="BBO24729.1"/>
    <property type="molecule type" value="Genomic_DNA"/>
</dbReference>
<evidence type="ECO:0008006" key="4">
    <source>
        <dbReference type="Google" id="ProtNLM"/>
    </source>
</evidence>
<dbReference type="Proteomes" id="UP000662873">
    <property type="component" value="Chromosome"/>
</dbReference>
<evidence type="ECO:0000313" key="2">
    <source>
        <dbReference type="EMBL" id="BBO24729.1"/>
    </source>
</evidence>
<name>A0A809RBB4_9BACT</name>
<keyword evidence="1" id="KW-0812">Transmembrane</keyword>
<protein>
    <recommendedName>
        <fullName evidence="4">PepSY domain-containing protein</fullName>
    </recommendedName>
</protein>
<evidence type="ECO:0000313" key="3">
    <source>
        <dbReference type="Proteomes" id="UP000662873"/>
    </source>
</evidence>
<reference evidence="2" key="1">
    <citation type="journal article" name="DNA Res.">
        <title>The physiological potential of anammox bacteria as revealed by their core genome structure.</title>
        <authorList>
            <person name="Okubo T."/>
            <person name="Toyoda A."/>
            <person name="Fukuhara K."/>
            <person name="Uchiyama I."/>
            <person name="Harigaya Y."/>
            <person name="Kuroiwa M."/>
            <person name="Suzuki T."/>
            <person name="Murakami Y."/>
            <person name="Suwa Y."/>
            <person name="Takami H."/>
        </authorList>
    </citation>
    <scope>NUCLEOTIDE SEQUENCE</scope>
    <source>
        <strain evidence="2">317325-2</strain>
    </source>
</reference>
<sequence>MYHKLRTLHRWIGLLSALVLLIISVTGFLLATKGTFGWIRPPEKDGQPVDSLSEVVSVEQAAEAAFAAGIAELQSRDDIDRIDYRPGSNVFKIVSNEGYYEVQVDGKTGEVIQIARRVDQLSEDIHDLSFFGDAFHGYLLPLVACGLFLLSLSGVVMFFVPVVRRWRYRKKLRRKGA</sequence>
<dbReference type="AlphaFoldDB" id="A0A809RBB4"/>
<keyword evidence="1" id="KW-1133">Transmembrane helix</keyword>
<organism evidence="2 3">
    <name type="scientific">Candidatus Nitrosymbiomonas proteolyticus</name>
    <dbReference type="NCBI Taxonomy" id="2608984"/>
    <lineage>
        <taxon>Bacteria</taxon>
        <taxon>Bacillati</taxon>
        <taxon>Armatimonadota</taxon>
        <taxon>Armatimonadota incertae sedis</taxon>
        <taxon>Candidatus Nitrosymbiomonas</taxon>
    </lineage>
</organism>
<feature type="transmembrane region" description="Helical" evidence="1">
    <location>
        <begin position="12"/>
        <end position="31"/>
    </location>
</feature>